<dbReference type="Proteomes" id="UP000788426">
    <property type="component" value="Unassembled WGS sequence"/>
</dbReference>
<dbReference type="GeneID" id="93181840"/>
<dbReference type="Gene3D" id="1.25.10.90">
    <property type="match status" value="1"/>
</dbReference>
<comment type="caution">
    <text evidence="1">The sequence shown here is derived from an EMBL/GenBank/DDBJ whole genome shotgun (WGS) entry which is preliminary data.</text>
</comment>
<organism evidence="1 2">
    <name type="scientific">Hoylesella nanceiensis</name>
    <dbReference type="NCBI Taxonomy" id="425941"/>
    <lineage>
        <taxon>Bacteria</taxon>
        <taxon>Pseudomonadati</taxon>
        <taxon>Bacteroidota</taxon>
        <taxon>Bacteroidia</taxon>
        <taxon>Bacteroidales</taxon>
        <taxon>Prevotellaceae</taxon>
        <taxon>Hoylesella</taxon>
    </lineage>
</organism>
<evidence type="ECO:0000313" key="2">
    <source>
        <dbReference type="Proteomes" id="UP000788426"/>
    </source>
</evidence>
<evidence type="ECO:0000313" key="1">
    <source>
        <dbReference type="EMBL" id="MBW4769868.1"/>
    </source>
</evidence>
<dbReference type="InterPro" id="IPR014825">
    <property type="entry name" value="DNA_alkylation"/>
</dbReference>
<sequence length="205" mass="23998">MKEETSEKIKAIKQSFRLFMDGAVAQSMRNKGVNYHINWGIPVTRLKEMAAPYGKDYDLAIELWKENIRECKILATLIMPVEQMLPEVVDIWMEQTPSQELAEIACFNLYQHLDFAPMLAYKWMASNNEQEQLCGYLILTRLFMKGQEPNERGINEFLDQAYSAIQTDNMGLKRAIHNCLLRFTELDEEYLKMVQKAFKPLQIEF</sequence>
<protein>
    <submittedName>
        <fullName evidence="1">DNA alkylation repair protein</fullName>
    </submittedName>
</protein>
<name>A0ABS6YE65_9BACT</name>
<reference evidence="1 2" key="1">
    <citation type="submission" date="2021-07" db="EMBL/GenBank/DDBJ databases">
        <title>Genomic diversity and antimicrobial resistance of Prevotella spp. isolated from chronic lung disease airways.</title>
        <authorList>
            <person name="Webb K.A."/>
            <person name="Olagoke O.S."/>
            <person name="Baird T."/>
            <person name="Neill J."/>
            <person name="Pham A."/>
            <person name="Wells T.J."/>
            <person name="Ramsay K.A."/>
            <person name="Bell S.C."/>
            <person name="Sarovich D.S."/>
            <person name="Price E.P."/>
        </authorList>
    </citation>
    <scope>NUCLEOTIDE SEQUENCE [LARGE SCALE GENOMIC DNA]</scope>
    <source>
        <strain evidence="1 2">SCHI0011.S.12</strain>
    </source>
</reference>
<keyword evidence="2" id="KW-1185">Reference proteome</keyword>
<accession>A0ABS6YE65</accession>
<dbReference type="EMBL" id="JAHXCT010000006">
    <property type="protein sequence ID" value="MBW4769868.1"/>
    <property type="molecule type" value="Genomic_DNA"/>
</dbReference>
<dbReference type="PANTHER" id="PTHR41291:SF1">
    <property type="entry name" value="DNA ALKYLATION REPAIR PROTEIN"/>
    <property type="match status" value="1"/>
</dbReference>
<proteinExistence type="predicted"/>
<dbReference type="InterPro" id="IPR016024">
    <property type="entry name" value="ARM-type_fold"/>
</dbReference>
<dbReference type="PANTHER" id="PTHR41291">
    <property type="entry name" value="DNA ALKYLATION REPAIR PROTEIN"/>
    <property type="match status" value="1"/>
</dbReference>
<dbReference type="Pfam" id="PF08713">
    <property type="entry name" value="DNA_alkylation"/>
    <property type="match status" value="1"/>
</dbReference>
<gene>
    <name evidence="1" type="ORF">KZO38_08870</name>
</gene>
<dbReference type="SUPFAM" id="SSF48371">
    <property type="entry name" value="ARM repeat"/>
    <property type="match status" value="1"/>
</dbReference>
<dbReference type="RefSeq" id="WP_018361778.1">
    <property type="nucleotide sequence ID" value="NZ_CAJZHJ010000010.1"/>
</dbReference>